<feature type="region of interest" description="Disordered" evidence="1">
    <location>
        <begin position="212"/>
        <end position="238"/>
    </location>
</feature>
<evidence type="ECO:0000256" key="1">
    <source>
        <dbReference type="SAM" id="MobiDB-lite"/>
    </source>
</evidence>
<gene>
    <name evidence="2" type="ORF">GCM10008917_04200</name>
</gene>
<proteinExistence type="predicted"/>
<feature type="compositionally biased region" description="Basic and acidic residues" evidence="1">
    <location>
        <begin position="168"/>
        <end position="181"/>
    </location>
</feature>
<protein>
    <recommendedName>
        <fullName evidence="4">DUF4355 domain-containing protein</fullName>
    </recommendedName>
</protein>
<sequence>MPRMKEIDIDFISLVNKGANKQTVKIYKSDKEPVDSNEEEFRGFFNVLKSFFAKEKQQIKKSEYITDFNTLVGETLIGDRIREARWALMDSLENTLLDSTVTDKATHMATQIDAFKAYIINTVNTVGIQKSLEQIQEIKKSKEDEDMKPEDIKKMLDEALNPIRDEIKVLKGEEEPPKGDEGTEGGGSEAEPTQEEIIAKAIKEATQPLVDEIADLKKSRRAPQSLDTSTGGEGKEVKKSYISAFEEAFNK</sequence>
<evidence type="ECO:0008006" key="4">
    <source>
        <dbReference type="Google" id="ProtNLM"/>
    </source>
</evidence>
<keyword evidence="3" id="KW-1185">Reference proteome</keyword>
<evidence type="ECO:0000313" key="3">
    <source>
        <dbReference type="Proteomes" id="UP001400965"/>
    </source>
</evidence>
<evidence type="ECO:0000313" key="2">
    <source>
        <dbReference type="EMBL" id="GAA0861720.1"/>
    </source>
</evidence>
<comment type="caution">
    <text evidence="2">The sequence shown here is derived from an EMBL/GenBank/DDBJ whole genome shotgun (WGS) entry which is preliminary data.</text>
</comment>
<name>A0ABP3XB55_9FIRM</name>
<organism evidence="2 3">
    <name type="scientific">Paraclostridium tenue</name>
    <dbReference type="NCBI Taxonomy" id="1737"/>
    <lineage>
        <taxon>Bacteria</taxon>
        <taxon>Bacillati</taxon>
        <taxon>Bacillota</taxon>
        <taxon>Clostridia</taxon>
        <taxon>Peptostreptococcales</taxon>
        <taxon>Peptostreptococcaceae</taxon>
        <taxon>Paraclostridium</taxon>
    </lineage>
</organism>
<dbReference type="RefSeq" id="WP_346041626.1">
    <property type="nucleotide sequence ID" value="NZ_BAAACP010000002.1"/>
</dbReference>
<accession>A0ABP3XB55</accession>
<reference evidence="3" key="1">
    <citation type="journal article" date="2019" name="Int. J. Syst. Evol. Microbiol.">
        <title>The Global Catalogue of Microorganisms (GCM) 10K type strain sequencing project: providing services to taxonomists for standard genome sequencing and annotation.</title>
        <authorList>
            <consortium name="The Broad Institute Genomics Platform"/>
            <consortium name="The Broad Institute Genome Sequencing Center for Infectious Disease"/>
            <person name="Wu L."/>
            <person name="Ma J."/>
        </authorList>
    </citation>
    <scope>NUCLEOTIDE SEQUENCE [LARGE SCALE GENOMIC DNA]</scope>
    <source>
        <strain evidence="3">JCM 6486</strain>
    </source>
</reference>
<feature type="region of interest" description="Disordered" evidence="1">
    <location>
        <begin position="168"/>
        <end position="197"/>
    </location>
</feature>
<dbReference type="EMBL" id="BAAACP010000002">
    <property type="protein sequence ID" value="GAA0861720.1"/>
    <property type="molecule type" value="Genomic_DNA"/>
</dbReference>
<dbReference type="Proteomes" id="UP001400965">
    <property type="component" value="Unassembled WGS sequence"/>
</dbReference>